<feature type="transmembrane region" description="Helical" evidence="8">
    <location>
        <begin position="400"/>
        <end position="421"/>
    </location>
</feature>
<dbReference type="GO" id="GO:0015105">
    <property type="term" value="F:arsenite transmembrane transporter activity"/>
    <property type="evidence" value="ECO:0007669"/>
    <property type="project" value="InterPro"/>
</dbReference>
<keyword evidence="3" id="KW-0813">Transport</keyword>
<sequence>MMFFALAVFAVVLFVFAMDLVHRTPAALAGGVLLVIVGAIGQEEAIEAVHWETLGLLVGMMILVGILKDSGVFGYLAIKSAQWAGGRPGLVLIYLAGITALLSAFLDNVTTVLLMFPVTLVIAQILEEDPIPFLIVEVLASNIGGTATLVGDPPNIIIGTVVEELTFMDFIVNLAPPIVVILLVTLGLVWLVHGRKLHTSEEDRKGIMALQAAEEIEDRKLLVRAGAVCGATVIGFFLQQVTGLNPAIVALAGAAVAMLVCGPEVEKVLHEVEWPTILFFVGLFVMVGALEATGFIDAVAHSLASASDSLAGTAMIVMWGSGFASGVVDNIPFTATMIPVIEGLAESRGYDAATTEPLWWSLSLGACLGGNFTLIGASANLVVAGLVAREGMTTFTFLRFLLWGFPLTLVALAISSAYILLFQLG</sequence>
<comment type="similarity">
    <text evidence="2">Belongs to the CitM (TC 2.A.11) transporter family.</text>
</comment>
<dbReference type="GO" id="GO:0005886">
    <property type="term" value="C:plasma membrane"/>
    <property type="evidence" value="ECO:0007669"/>
    <property type="project" value="UniProtKB-SubCell"/>
</dbReference>
<dbReference type="InterPro" id="IPR004680">
    <property type="entry name" value="Cit_transptr-like_dom"/>
</dbReference>
<feature type="transmembrane region" description="Helical" evidence="8">
    <location>
        <begin position="274"/>
        <end position="296"/>
    </location>
</feature>
<evidence type="ECO:0000256" key="7">
    <source>
        <dbReference type="ARBA" id="ARBA00023136"/>
    </source>
</evidence>
<evidence type="ECO:0000256" key="4">
    <source>
        <dbReference type="ARBA" id="ARBA00022475"/>
    </source>
</evidence>
<evidence type="ECO:0000256" key="3">
    <source>
        <dbReference type="ARBA" id="ARBA00022448"/>
    </source>
</evidence>
<proteinExistence type="inferred from homology"/>
<dbReference type="PANTHER" id="PTHR43568">
    <property type="entry name" value="P PROTEIN"/>
    <property type="match status" value="1"/>
</dbReference>
<organism evidence="10">
    <name type="scientific">uncultured Rubrobacteraceae bacterium</name>
    <dbReference type="NCBI Taxonomy" id="349277"/>
    <lineage>
        <taxon>Bacteria</taxon>
        <taxon>Bacillati</taxon>
        <taxon>Actinomycetota</taxon>
        <taxon>Rubrobacteria</taxon>
        <taxon>Rubrobacterales</taxon>
        <taxon>Rubrobacteraceae</taxon>
        <taxon>environmental samples</taxon>
    </lineage>
</organism>
<keyword evidence="7 8" id="KW-0472">Membrane</keyword>
<keyword evidence="4" id="KW-1003">Cell membrane</keyword>
<dbReference type="PRINTS" id="PR00758">
    <property type="entry name" value="ARSENICPUMP"/>
</dbReference>
<feature type="transmembrane region" description="Helical" evidence="8">
    <location>
        <begin position="221"/>
        <end position="238"/>
    </location>
</feature>
<feature type="transmembrane region" description="Helical" evidence="8">
    <location>
        <begin position="358"/>
        <end position="388"/>
    </location>
</feature>
<feature type="transmembrane region" description="Helical" evidence="8">
    <location>
        <begin position="53"/>
        <end position="77"/>
    </location>
</feature>
<feature type="transmembrane region" description="Helical" evidence="8">
    <location>
        <begin position="244"/>
        <end position="262"/>
    </location>
</feature>
<dbReference type="InterPro" id="IPR000802">
    <property type="entry name" value="Arsenical_pump_ArsB"/>
</dbReference>
<feature type="domain" description="Citrate transporter-like" evidence="9">
    <location>
        <begin position="14"/>
        <end position="365"/>
    </location>
</feature>
<dbReference type="EMBL" id="CADCUT010000154">
    <property type="protein sequence ID" value="CAA9420614.1"/>
    <property type="molecule type" value="Genomic_DNA"/>
</dbReference>
<dbReference type="AlphaFoldDB" id="A0A6J4PN04"/>
<evidence type="ECO:0000256" key="2">
    <source>
        <dbReference type="ARBA" id="ARBA00009843"/>
    </source>
</evidence>
<evidence type="ECO:0000313" key="10">
    <source>
        <dbReference type="EMBL" id="CAA9420614.1"/>
    </source>
</evidence>
<keyword evidence="5 8" id="KW-0812">Transmembrane</keyword>
<evidence type="ECO:0000256" key="6">
    <source>
        <dbReference type="ARBA" id="ARBA00022989"/>
    </source>
</evidence>
<evidence type="ECO:0000256" key="5">
    <source>
        <dbReference type="ARBA" id="ARBA00022692"/>
    </source>
</evidence>
<evidence type="ECO:0000259" key="9">
    <source>
        <dbReference type="Pfam" id="PF03600"/>
    </source>
</evidence>
<reference evidence="10" key="1">
    <citation type="submission" date="2020-02" db="EMBL/GenBank/DDBJ databases">
        <authorList>
            <person name="Meier V. D."/>
        </authorList>
    </citation>
    <scope>NUCLEOTIDE SEQUENCE</scope>
    <source>
        <strain evidence="10">AVDCRST_MAG03</strain>
    </source>
</reference>
<comment type="subcellular location">
    <subcellularLocation>
        <location evidence="1">Cell membrane</location>
        <topology evidence="1">Multi-pass membrane protein</topology>
    </subcellularLocation>
</comment>
<evidence type="ECO:0000256" key="1">
    <source>
        <dbReference type="ARBA" id="ARBA00004651"/>
    </source>
</evidence>
<gene>
    <name evidence="10" type="ORF">AVDCRST_MAG03-2512</name>
</gene>
<dbReference type="Pfam" id="PF03600">
    <property type="entry name" value="CitMHS"/>
    <property type="match status" value="1"/>
</dbReference>
<dbReference type="InterPro" id="IPR051475">
    <property type="entry name" value="Diverse_Ion_Transporter"/>
</dbReference>
<accession>A0A6J4PN04</accession>
<feature type="transmembrane region" description="Helical" evidence="8">
    <location>
        <begin position="170"/>
        <end position="192"/>
    </location>
</feature>
<dbReference type="CDD" id="cd01116">
    <property type="entry name" value="P_permease"/>
    <property type="match status" value="1"/>
</dbReference>
<protein>
    <submittedName>
        <fullName evidence="10">Na+/H+ antiporter NhaD and related arsenite permeases</fullName>
    </submittedName>
</protein>
<dbReference type="PANTHER" id="PTHR43568:SF1">
    <property type="entry name" value="P PROTEIN"/>
    <property type="match status" value="1"/>
</dbReference>
<keyword evidence="6 8" id="KW-1133">Transmembrane helix</keyword>
<feature type="transmembrane region" description="Helical" evidence="8">
    <location>
        <begin position="89"/>
        <end position="106"/>
    </location>
</feature>
<name>A0A6J4PN04_9ACTN</name>
<evidence type="ECO:0000256" key="8">
    <source>
        <dbReference type="SAM" id="Phobius"/>
    </source>
</evidence>